<accession>A0A518GWD4</accession>
<dbReference type="InterPro" id="IPR036909">
    <property type="entry name" value="Cyt_c-like_dom_sf"/>
</dbReference>
<evidence type="ECO:0000256" key="1">
    <source>
        <dbReference type="ARBA" id="ARBA00004196"/>
    </source>
</evidence>
<dbReference type="InterPro" id="IPR051395">
    <property type="entry name" value="Cytochrome_c_Peroxidase/MauG"/>
</dbReference>
<evidence type="ECO:0000256" key="6">
    <source>
        <dbReference type="ARBA" id="ARBA00023004"/>
    </source>
</evidence>
<dbReference type="Pfam" id="PF03150">
    <property type="entry name" value="CCP_MauG"/>
    <property type="match status" value="1"/>
</dbReference>
<dbReference type="PANTHER" id="PTHR30600">
    <property type="entry name" value="CYTOCHROME C PEROXIDASE-RELATED"/>
    <property type="match status" value="1"/>
</dbReference>
<reference evidence="10 11" key="1">
    <citation type="submission" date="2019-02" db="EMBL/GenBank/DDBJ databases">
        <title>Deep-cultivation of Planctomycetes and their phenomic and genomic characterization uncovers novel biology.</title>
        <authorList>
            <person name="Wiegand S."/>
            <person name="Jogler M."/>
            <person name="Boedeker C."/>
            <person name="Pinto D."/>
            <person name="Vollmers J."/>
            <person name="Rivas-Marin E."/>
            <person name="Kohn T."/>
            <person name="Peeters S.H."/>
            <person name="Heuer A."/>
            <person name="Rast P."/>
            <person name="Oberbeckmann S."/>
            <person name="Bunk B."/>
            <person name="Jeske O."/>
            <person name="Meyerdierks A."/>
            <person name="Storesund J.E."/>
            <person name="Kallscheuer N."/>
            <person name="Luecker S."/>
            <person name="Lage O.M."/>
            <person name="Pohl T."/>
            <person name="Merkel B.J."/>
            <person name="Hornburger P."/>
            <person name="Mueller R.-W."/>
            <person name="Bruemmer F."/>
            <person name="Labrenz M."/>
            <person name="Spormann A.M."/>
            <person name="Op den Camp H."/>
            <person name="Overmann J."/>
            <person name="Amann R."/>
            <person name="Jetten M.S.M."/>
            <person name="Mascher T."/>
            <person name="Medema M.H."/>
            <person name="Devos D.P."/>
            <person name="Kaster A.-K."/>
            <person name="Ovreas L."/>
            <person name="Rohde M."/>
            <person name="Galperin M.Y."/>
            <person name="Jogler C."/>
        </authorList>
    </citation>
    <scope>NUCLEOTIDE SEQUENCE [LARGE SCALE GENOMIC DNA]</scope>
    <source>
        <strain evidence="10 11">ElP</strain>
    </source>
</reference>
<dbReference type="Proteomes" id="UP000317835">
    <property type="component" value="Chromosome"/>
</dbReference>
<dbReference type="PANTHER" id="PTHR30600:SF10">
    <property type="entry name" value="BLL6722 PROTEIN"/>
    <property type="match status" value="1"/>
</dbReference>
<organism evidence="10 11">
    <name type="scientific">Tautonia plasticadhaerens</name>
    <dbReference type="NCBI Taxonomy" id="2527974"/>
    <lineage>
        <taxon>Bacteria</taxon>
        <taxon>Pseudomonadati</taxon>
        <taxon>Planctomycetota</taxon>
        <taxon>Planctomycetia</taxon>
        <taxon>Isosphaerales</taxon>
        <taxon>Isosphaeraceae</taxon>
        <taxon>Tautonia</taxon>
    </lineage>
</organism>
<evidence type="ECO:0000256" key="7">
    <source>
        <dbReference type="PROSITE-ProRule" id="PRU00433"/>
    </source>
</evidence>
<dbReference type="InterPro" id="IPR009056">
    <property type="entry name" value="Cyt_c-like_dom"/>
</dbReference>
<dbReference type="PROSITE" id="PS51007">
    <property type="entry name" value="CYTC"/>
    <property type="match status" value="2"/>
</dbReference>
<keyword evidence="10" id="KW-0575">Peroxidase</keyword>
<dbReference type="AlphaFoldDB" id="A0A518GWD4"/>
<evidence type="ECO:0000256" key="3">
    <source>
        <dbReference type="ARBA" id="ARBA00022723"/>
    </source>
</evidence>
<gene>
    <name evidence="10" type="primary">ccpA</name>
    <name evidence="10" type="ORF">ElP_07380</name>
</gene>
<keyword evidence="3 7" id="KW-0479">Metal-binding</keyword>
<evidence type="ECO:0000256" key="8">
    <source>
        <dbReference type="SAM" id="MobiDB-lite"/>
    </source>
</evidence>
<comment type="subcellular location">
    <subcellularLocation>
        <location evidence="1">Cell envelope</location>
    </subcellularLocation>
</comment>
<dbReference type="GO" id="GO:0020037">
    <property type="term" value="F:heme binding"/>
    <property type="evidence" value="ECO:0007669"/>
    <property type="project" value="InterPro"/>
</dbReference>
<dbReference type="EC" id="1.11.1.5" evidence="10"/>
<keyword evidence="5 10" id="KW-0560">Oxidoreductase</keyword>
<dbReference type="SUPFAM" id="SSF46626">
    <property type="entry name" value="Cytochrome c"/>
    <property type="match status" value="2"/>
</dbReference>
<dbReference type="GO" id="GO:0046872">
    <property type="term" value="F:metal ion binding"/>
    <property type="evidence" value="ECO:0007669"/>
    <property type="project" value="UniProtKB-KW"/>
</dbReference>
<keyword evidence="6 7" id="KW-0408">Iron</keyword>
<dbReference type="GO" id="GO:0030313">
    <property type="term" value="C:cell envelope"/>
    <property type="evidence" value="ECO:0007669"/>
    <property type="project" value="UniProtKB-SubCell"/>
</dbReference>
<evidence type="ECO:0000259" key="9">
    <source>
        <dbReference type="PROSITE" id="PS51007"/>
    </source>
</evidence>
<proteinExistence type="predicted"/>
<dbReference type="EMBL" id="CP036426">
    <property type="protein sequence ID" value="QDV32898.1"/>
    <property type="molecule type" value="Genomic_DNA"/>
</dbReference>
<feature type="domain" description="Cytochrome c" evidence="9">
    <location>
        <begin position="32"/>
        <end position="136"/>
    </location>
</feature>
<evidence type="ECO:0000256" key="4">
    <source>
        <dbReference type="ARBA" id="ARBA00022729"/>
    </source>
</evidence>
<dbReference type="InterPro" id="IPR004852">
    <property type="entry name" value="Di-haem_cyt_c_peroxidsae"/>
</dbReference>
<dbReference type="Gene3D" id="1.10.760.10">
    <property type="entry name" value="Cytochrome c-like domain"/>
    <property type="match status" value="2"/>
</dbReference>
<keyword evidence="2 7" id="KW-0349">Heme</keyword>
<feature type="region of interest" description="Disordered" evidence="8">
    <location>
        <begin position="1"/>
        <end position="34"/>
    </location>
</feature>
<dbReference type="KEGG" id="tpla:ElP_07380"/>
<evidence type="ECO:0000256" key="2">
    <source>
        <dbReference type="ARBA" id="ARBA00022617"/>
    </source>
</evidence>
<keyword evidence="11" id="KW-1185">Reference proteome</keyword>
<feature type="domain" description="Cytochrome c" evidence="9">
    <location>
        <begin position="148"/>
        <end position="243"/>
    </location>
</feature>
<dbReference type="GO" id="GO:0009055">
    <property type="term" value="F:electron transfer activity"/>
    <property type="evidence" value="ECO:0007669"/>
    <property type="project" value="InterPro"/>
</dbReference>
<keyword evidence="4" id="KW-0732">Signal</keyword>
<dbReference type="GO" id="GO:0004130">
    <property type="term" value="F:cytochrome-c peroxidase activity"/>
    <property type="evidence" value="ECO:0007669"/>
    <property type="project" value="UniProtKB-EC"/>
</dbReference>
<protein>
    <submittedName>
        <fullName evidence="10">Cytochrome c551 peroxidase</fullName>
        <ecNumber evidence="10">1.11.1.5</ecNumber>
    </submittedName>
</protein>
<evidence type="ECO:0000313" key="11">
    <source>
        <dbReference type="Proteomes" id="UP000317835"/>
    </source>
</evidence>
<name>A0A518GWD4_9BACT</name>
<sequence length="243" mass="25947">MALAEAPGGGRVGDSVSSLGRGGPLGPTPEPDAIRRGRELFHDARLSHDGWMSCHSCHADGHANGRLVDTLGDDSYGTPKRTPSLFGVGETGPWAWDGGMATLGDQIRKSVASTMRGYPLYDDQVEAIEAYLRSLPPPPALESHGDEEAVARGAATFRRLRCARCHEPSAFTTPAAYDVGLEDERGHSTFNPPSLRGVGRRRSFFHDGRAGSLAEVFGRFGHPLDEPMAAGDLADLVAFLRGL</sequence>
<evidence type="ECO:0000256" key="5">
    <source>
        <dbReference type="ARBA" id="ARBA00023002"/>
    </source>
</evidence>
<evidence type="ECO:0000313" key="10">
    <source>
        <dbReference type="EMBL" id="QDV32898.1"/>
    </source>
</evidence>